<feature type="compositionally biased region" description="Pro residues" evidence="2">
    <location>
        <begin position="57"/>
        <end position="73"/>
    </location>
</feature>
<dbReference type="PANTHER" id="PTHR33499">
    <property type="entry name" value="OS12G0282400 PROTEIN-RELATED"/>
    <property type="match status" value="1"/>
</dbReference>
<dbReference type="EMBL" id="CM031830">
    <property type="protein sequence ID" value="KAG6709905.1"/>
    <property type="molecule type" value="Genomic_DNA"/>
</dbReference>
<gene>
    <name evidence="3" type="ORF">I3842_06G155400</name>
</gene>
<feature type="coiled-coil region" evidence="1">
    <location>
        <begin position="394"/>
        <end position="442"/>
    </location>
</feature>
<reference evidence="3" key="1">
    <citation type="submission" date="2021-01" db="EMBL/GenBank/DDBJ databases">
        <authorList>
            <person name="Lovell J.T."/>
            <person name="Bentley N."/>
            <person name="Bhattarai G."/>
            <person name="Jenkins J.W."/>
            <person name="Sreedasyam A."/>
            <person name="Alarcon Y."/>
            <person name="Bock C."/>
            <person name="Boston L."/>
            <person name="Carlson J."/>
            <person name="Cervantes K."/>
            <person name="Clermont K."/>
            <person name="Krom N."/>
            <person name="Kubenka K."/>
            <person name="Mamidi S."/>
            <person name="Mattison C."/>
            <person name="Monteros M."/>
            <person name="Pisani C."/>
            <person name="Plott C."/>
            <person name="Rajasekar S."/>
            <person name="Rhein H.S."/>
            <person name="Rohla C."/>
            <person name="Song M."/>
            <person name="Hilaire R.S."/>
            <person name="Shu S."/>
            <person name="Wells L."/>
            <person name="Wang X."/>
            <person name="Webber J."/>
            <person name="Heerema R.J."/>
            <person name="Klein P."/>
            <person name="Conner P."/>
            <person name="Grauke L."/>
            <person name="Grimwood J."/>
            <person name="Schmutz J."/>
            <person name="Randall J.J."/>
        </authorList>
    </citation>
    <scope>NUCLEOTIDE SEQUENCE</scope>
    <source>
        <tissue evidence="3">Leaf</tissue>
    </source>
</reference>
<dbReference type="PANTHER" id="PTHR33499:SF11">
    <property type="entry name" value="NO APICAL MERISTEM-ASSOCIATED C-TERMINAL DOMAIN-CONTAINING PROTEIN"/>
    <property type="match status" value="1"/>
</dbReference>
<proteinExistence type="predicted"/>
<dbReference type="Proteomes" id="UP000811246">
    <property type="component" value="Chromosome 6"/>
</dbReference>
<evidence type="ECO:0000256" key="2">
    <source>
        <dbReference type="SAM" id="MobiDB-lite"/>
    </source>
</evidence>
<comment type="caution">
    <text evidence="3">The sequence shown here is derived from an EMBL/GenBank/DDBJ whole genome shotgun (WGS) entry which is preliminary data.</text>
</comment>
<feature type="compositionally biased region" description="Basic residues" evidence="2">
    <location>
        <begin position="9"/>
        <end position="19"/>
    </location>
</feature>
<name>A0A922EXV6_CARIL</name>
<evidence type="ECO:0000313" key="3">
    <source>
        <dbReference type="EMBL" id="KAG6709905.1"/>
    </source>
</evidence>
<organism evidence="3 4">
    <name type="scientific">Carya illinoinensis</name>
    <name type="common">Pecan</name>
    <dbReference type="NCBI Taxonomy" id="32201"/>
    <lineage>
        <taxon>Eukaryota</taxon>
        <taxon>Viridiplantae</taxon>
        <taxon>Streptophyta</taxon>
        <taxon>Embryophyta</taxon>
        <taxon>Tracheophyta</taxon>
        <taxon>Spermatophyta</taxon>
        <taxon>Magnoliopsida</taxon>
        <taxon>eudicotyledons</taxon>
        <taxon>Gunneridae</taxon>
        <taxon>Pentapetalae</taxon>
        <taxon>rosids</taxon>
        <taxon>fabids</taxon>
        <taxon>Fagales</taxon>
        <taxon>Juglandaceae</taxon>
        <taxon>Carya</taxon>
    </lineage>
</organism>
<feature type="region of interest" description="Disordered" evidence="2">
    <location>
        <begin position="1"/>
        <end position="114"/>
    </location>
</feature>
<sequence>MIGEGSRGRGARRGFRGRRFVPYSSRARRPRGVRIAEYHSPSNEDHEVGSDDSTQPPSHPWEPPCPISMPPTEPSRGPSPVTEPPPNGDNIVPVVTPPNGDNIGPIVTPPNGDNIDPATAPTMTASNIERPKRKRGPAKCIAFEMLRKAGKVILKINDGETAPCCTNSSMFTARVMQIIKQHCDMSYARWTDVPQAQKDELIDRVRADFVLDWDWENHKLTVVKQLRKRFNAFHHQLHKKYESYGSHEEALASGCSLVDVNVWITLCRRWGSDEFKKMSRQNRENRKAQIINHTAGRKSFVRILEEKRAASADLVEFYKETHWSKKTGKFVTAATEASYKEMVEKLNGLEPEQRTNDVAASVFREVLGSRPGYARGLGEMIIPESTRQRDSQREKEYLALIEKHKQDADNYKKDAENYRKDADKYKTQLDAIQEEVLRLRERQNATDVMMREFFQNFHTPTESQQSR</sequence>
<evidence type="ECO:0000313" key="4">
    <source>
        <dbReference type="Proteomes" id="UP000811246"/>
    </source>
</evidence>
<protein>
    <recommendedName>
        <fullName evidence="5">Transposase</fullName>
    </recommendedName>
</protein>
<accession>A0A922EXV6</accession>
<dbReference type="InterPro" id="IPR004252">
    <property type="entry name" value="Probable_transposase_24"/>
</dbReference>
<keyword evidence="1" id="KW-0175">Coiled coil</keyword>
<evidence type="ECO:0008006" key="5">
    <source>
        <dbReference type="Google" id="ProtNLM"/>
    </source>
</evidence>
<dbReference type="Pfam" id="PF03004">
    <property type="entry name" value="Transposase_24"/>
    <property type="match status" value="1"/>
</dbReference>
<feature type="compositionally biased region" description="Basic and acidic residues" evidence="2">
    <location>
        <begin position="34"/>
        <end position="49"/>
    </location>
</feature>
<dbReference type="AlphaFoldDB" id="A0A922EXV6"/>
<evidence type="ECO:0000256" key="1">
    <source>
        <dbReference type="SAM" id="Coils"/>
    </source>
</evidence>